<gene>
    <name evidence="2" type="primary">LOC113213230</name>
</gene>
<dbReference type="KEGG" id="foc:113213230"/>
<name>A0A6J1T352_FRAOC</name>
<dbReference type="OrthoDB" id="8192491at2759"/>
<evidence type="ECO:0000313" key="2">
    <source>
        <dbReference type="RefSeq" id="XP_026288004.1"/>
    </source>
</evidence>
<reference evidence="2" key="1">
    <citation type="submission" date="2025-08" db="UniProtKB">
        <authorList>
            <consortium name="RefSeq"/>
        </authorList>
    </citation>
    <scope>IDENTIFICATION</scope>
    <source>
        <tissue evidence="2">Whole organism</tissue>
    </source>
</reference>
<dbReference type="Proteomes" id="UP000504606">
    <property type="component" value="Unplaced"/>
</dbReference>
<sequence>MATIDEDNGNEPVPTAEEVEFAQTTARYSEVLSKCKLLRARLLMTAENIPQNGGNQIPGISESDVIDSLVKMEDEFHRLSIQEEMLKEIKVTKLALDVFCSEEHSYEGLDDLIKEHCANQAKLFQLAQNIRSEKLTQKHAKAELLEQLCQYTASLKEDEAKLDLTTQSDTESTLNLKKNTEKQIKEIRFMQICISKILANSEVDLRESERLREIIKSVRNPITSVKNFL</sequence>
<organism evidence="1 2">
    <name type="scientific">Frankliniella occidentalis</name>
    <name type="common">Western flower thrips</name>
    <name type="synonym">Euthrips occidentalis</name>
    <dbReference type="NCBI Taxonomy" id="133901"/>
    <lineage>
        <taxon>Eukaryota</taxon>
        <taxon>Metazoa</taxon>
        <taxon>Ecdysozoa</taxon>
        <taxon>Arthropoda</taxon>
        <taxon>Hexapoda</taxon>
        <taxon>Insecta</taxon>
        <taxon>Pterygota</taxon>
        <taxon>Neoptera</taxon>
        <taxon>Paraneoptera</taxon>
        <taxon>Thysanoptera</taxon>
        <taxon>Terebrantia</taxon>
        <taxon>Thripoidea</taxon>
        <taxon>Thripidae</taxon>
        <taxon>Frankliniella</taxon>
    </lineage>
</organism>
<keyword evidence="1" id="KW-1185">Reference proteome</keyword>
<accession>A0A6J1T352</accession>
<dbReference type="GeneID" id="113213230"/>
<dbReference type="AlphaFoldDB" id="A0A6J1T352"/>
<protein>
    <submittedName>
        <fullName evidence="2">Uncharacterized protein LOC113213230</fullName>
    </submittedName>
</protein>
<proteinExistence type="predicted"/>
<dbReference type="RefSeq" id="XP_026288004.1">
    <property type="nucleotide sequence ID" value="XM_026432219.2"/>
</dbReference>
<evidence type="ECO:0000313" key="1">
    <source>
        <dbReference type="Proteomes" id="UP000504606"/>
    </source>
</evidence>